<dbReference type="InterPro" id="IPR051532">
    <property type="entry name" value="Ester_Hydrolysis_Enzymes"/>
</dbReference>
<dbReference type="CDD" id="cd04506">
    <property type="entry name" value="SGNH_hydrolase_YpmR_like"/>
    <property type="match status" value="1"/>
</dbReference>
<gene>
    <name evidence="3" type="ORF">FC92_GL000013</name>
</gene>
<dbReference type="PANTHER" id="PTHR30383:SF27">
    <property type="entry name" value="SPORE GERMINATION LIPASE LIPC"/>
    <property type="match status" value="1"/>
</dbReference>
<evidence type="ECO:0000256" key="1">
    <source>
        <dbReference type="SAM" id="Phobius"/>
    </source>
</evidence>
<dbReference type="InterPro" id="IPR013830">
    <property type="entry name" value="SGNH_hydro"/>
</dbReference>
<dbReference type="Gene3D" id="3.40.50.1110">
    <property type="entry name" value="SGNH hydrolase"/>
    <property type="match status" value="1"/>
</dbReference>
<dbReference type="EMBL" id="AZDX01000001">
    <property type="protein sequence ID" value="KRL08224.1"/>
    <property type="molecule type" value="Genomic_DNA"/>
</dbReference>
<dbReference type="PANTHER" id="PTHR30383">
    <property type="entry name" value="THIOESTERASE 1/PROTEASE 1/LYSOPHOSPHOLIPASE L1"/>
    <property type="match status" value="1"/>
</dbReference>
<sequence>MIRKDGFLNKLIKSLIPVIVCCILGLIFYLLLSIAFGANDTKVNKSGDSDAKQAISQRVKQKKNIKLVALGDSLTQGVGDPTSKGGYVHLIKEKLKKNKNVSVSTENFGKAGDRSDQILARLKESKNMQQQLKRADVIVLTVGGNDLMQTLQKNFTSLSSKEFIKVMASAEKVYTNKLNMLLKSVRNYNSKAPVFIYSVYNPFYVYFPRLTQLQKYTDEWNTKILQVIAKKNMMYMVQINKQLSEGQYLGKTTQLKTTTVTNLDTLNENELTQVVSNKKEKNNYLSADDHFHPNLKGYNYMTEQLYASMMKHKRVWLNEVSN</sequence>
<keyword evidence="1" id="KW-0812">Transmembrane</keyword>
<dbReference type="Proteomes" id="UP000051448">
    <property type="component" value="Unassembled WGS sequence"/>
</dbReference>
<feature type="transmembrane region" description="Helical" evidence="1">
    <location>
        <begin position="12"/>
        <end position="36"/>
    </location>
</feature>
<dbReference type="AlphaFoldDB" id="A0A0R1MJU6"/>
<protein>
    <submittedName>
        <fullName evidence="3">Lipase acylhydrolase</fullName>
    </submittedName>
</protein>
<dbReference type="GO" id="GO:0004622">
    <property type="term" value="F:phosphatidylcholine lysophospholipase activity"/>
    <property type="evidence" value="ECO:0007669"/>
    <property type="project" value="TreeGrafter"/>
</dbReference>
<dbReference type="SUPFAM" id="SSF52266">
    <property type="entry name" value="SGNH hydrolase"/>
    <property type="match status" value="1"/>
</dbReference>
<comment type="caution">
    <text evidence="3">The sequence shown here is derived from an EMBL/GenBank/DDBJ whole genome shotgun (WGS) entry which is preliminary data.</text>
</comment>
<organism evidence="3 4">
    <name type="scientific">Liquorilactobacillus hordei DSM 19519</name>
    <dbReference type="NCBI Taxonomy" id="1423759"/>
    <lineage>
        <taxon>Bacteria</taxon>
        <taxon>Bacillati</taxon>
        <taxon>Bacillota</taxon>
        <taxon>Bacilli</taxon>
        <taxon>Lactobacillales</taxon>
        <taxon>Lactobacillaceae</taxon>
        <taxon>Liquorilactobacillus</taxon>
    </lineage>
</organism>
<keyword evidence="1" id="KW-0472">Membrane</keyword>
<dbReference type="InterPro" id="IPR036514">
    <property type="entry name" value="SGNH_hydro_sf"/>
</dbReference>
<dbReference type="PATRIC" id="fig|1423759.3.peg.13"/>
<dbReference type="Pfam" id="PF13472">
    <property type="entry name" value="Lipase_GDSL_2"/>
    <property type="match status" value="1"/>
</dbReference>
<keyword evidence="4" id="KW-1185">Reference proteome</keyword>
<dbReference type="STRING" id="1423759.FC92_GL000013"/>
<evidence type="ECO:0000259" key="2">
    <source>
        <dbReference type="Pfam" id="PF13472"/>
    </source>
</evidence>
<accession>A0A0R1MJU6</accession>
<evidence type="ECO:0000313" key="4">
    <source>
        <dbReference type="Proteomes" id="UP000051448"/>
    </source>
</evidence>
<evidence type="ECO:0000313" key="3">
    <source>
        <dbReference type="EMBL" id="KRL08224.1"/>
    </source>
</evidence>
<name>A0A0R1MJU6_9LACO</name>
<feature type="domain" description="SGNH hydrolase-type esterase" evidence="2">
    <location>
        <begin position="69"/>
        <end position="298"/>
    </location>
</feature>
<keyword evidence="3" id="KW-0378">Hydrolase</keyword>
<keyword evidence="1" id="KW-1133">Transmembrane helix</keyword>
<proteinExistence type="predicted"/>
<reference evidence="3 4" key="1">
    <citation type="journal article" date="2015" name="Genome Announc.">
        <title>Expanding the biotechnology potential of lactobacilli through comparative genomics of 213 strains and associated genera.</title>
        <authorList>
            <person name="Sun Z."/>
            <person name="Harris H.M."/>
            <person name="McCann A."/>
            <person name="Guo C."/>
            <person name="Argimon S."/>
            <person name="Zhang W."/>
            <person name="Yang X."/>
            <person name="Jeffery I.B."/>
            <person name="Cooney J.C."/>
            <person name="Kagawa T.F."/>
            <person name="Liu W."/>
            <person name="Song Y."/>
            <person name="Salvetti E."/>
            <person name="Wrobel A."/>
            <person name="Rasinkangas P."/>
            <person name="Parkhill J."/>
            <person name="Rea M.C."/>
            <person name="O'Sullivan O."/>
            <person name="Ritari J."/>
            <person name="Douillard F.P."/>
            <person name="Paul Ross R."/>
            <person name="Yang R."/>
            <person name="Briner A.E."/>
            <person name="Felis G.E."/>
            <person name="de Vos W.M."/>
            <person name="Barrangou R."/>
            <person name="Klaenhammer T.R."/>
            <person name="Caufield P.W."/>
            <person name="Cui Y."/>
            <person name="Zhang H."/>
            <person name="O'Toole P.W."/>
        </authorList>
    </citation>
    <scope>NUCLEOTIDE SEQUENCE [LARGE SCALE GENOMIC DNA]</scope>
    <source>
        <strain evidence="3 4">DSM 19519</strain>
    </source>
</reference>